<keyword evidence="6" id="KW-1015">Disulfide bond</keyword>
<dbReference type="Proteomes" id="UP000009022">
    <property type="component" value="Unassembled WGS sequence"/>
</dbReference>
<evidence type="ECO:0000259" key="9">
    <source>
        <dbReference type="SMART" id="SM00181"/>
    </source>
</evidence>
<name>B3SD50_TRIAD</name>
<dbReference type="Gene3D" id="2.10.25.10">
    <property type="entry name" value="Laminin"/>
    <property type="match status" value="2"/>
</dbReference>
<evidence type="ECO:0000256" key="7">
    <source>
        <dbReference type="ARBA" id="ARBA00023180"/>
    </source>
</evidence>
<dbReference type="PANTHER" id="PTHR47333">
    <property type="entry name" value="VON WILLEBRAND FACTOR C AND EGF DOMAIN-CONTAINING PROTEIN"/>
    <property type="match status" value="1"/>
</dbReference>
<gene>
    <name evidence="10" type="ORF">TRIADDRAFT_9204</name>
</gene>
<evidence type="ECO:0000256" key="1">
    <source>
        <dbReference type="ARBA" id="ARBA00004613"/>
    </source>
</evidence>
<dbReference type="GeneID" id="6759380"/>
<evidence type="ECO:0000256" key="3">
    <source>
        <dbReference type="ARBA" id="ARBA00022536"/>
    </source>
</evidence>
<keyword evidence="7" id="KW-0325">Glycoprotein</keyword>
<dbReference type="InParanoid" id="B3SD50"/>
<dbReference type="OMA" id="ECSGSTH"/>
<accession>B3SD50</accession>
<dbReference type="PROSITE" id="PS00010">
    <property type="entry name" value="ASX_HYDROXYL"/>
    <property type="match status" value="1"/>
</dbReference>
<dbReference type="CTD" id="6759380"/>
<dbReference type="SMART" id="SM00181">
    <property type="entry name" value="EGF"/>
    <property type="match status" value="2"/>
</dbReference>
<keyword evidence="5" id="KW-0677">Repeat</keyword>
<evidence type="ECO:0000313" key="10">
    <source>
        <dbReference type="EMBL" id="EDV19316.1"/>
    </source>
</evidence>
<dbReference type="InterPro" id="IPR000152">
    <property type="entry name" value="EGF-type_Asp/Asn_hydroxyl_site"/>
</dbReference>
<feature type="non-terminal residue" evidence="10">
    <location>
        <position position="1"/>
    </location>
</feature>
<dbReference type="GO" id="GO:0005576">
    <property type="term" value="C:extracellular region"/>
    <property type="evidence" value="ECO:0007669"/>
    <property type="project" value="UniProtKB-SubCell"/>
</dbReference>
<organism evidence="10 11">
    <name type="scientific">Trichoplax adhaerens</name>
    <name type="common">Trichoplax reptans</name>
    <dbReference type="NCBI Taxonomy" id="10228"/>
    <lineage>
        <taxon>Eukaryota</taxon>
        <taxon>Metazoa</taxon>
        <taxon>Placozoa</taxon>
        <taxon>Uniplacotomia</taxon>
        <taxon>Trichoplacea</taxon>
        <taxon>Trichoplacidae</taxon>
        <taxon>Trichoplax</taxon>
    </lineage>
</organism>
<keyword evidence="3" id="KW-0245">EGF-like domain</keyword>
<dbReference type="FunFam" id="2.10.25.10:FF:000010">
    <property type="entry name" value="Pro-epidermal growth factor"/>
    <property type="match status" value="1"/>
</dbReference>
<keyword evidence="2" id="KW-0964">Secreted</keyword>
<evidence type="ECO:0000313" key="11">
    <source>
        <dbReference type="Proteomes" id="UP000009022"/>
    </source>
</evidence>
<dbReference type="FunFam" id="2.10.25.10:FF:000240">
    <property type="entry name" value="Vitamin K-dependent protein S"/>
    <property type="match status" value="1"/>
</dbReference>
<dbReference type="KEGG" id="tad:TRIADDRAFT_9204"/>
<feature type="non-terminal residue" evidence="10">
    <location>
        <position position="77"/>
    </location>
</feature>
<dbReference type="GO" id="GO:0005509">
    <property type="term" value="F:calcium ion binding"/>
    <property type="evidence" value="ECO:0007669"/>
    <property type="project" value="InterPro"/>
</dbReference>
<keyword evidence="4" id="KW-0732">Signal</keyword>
<evidence type="ECO:0008006" key="12">
    <source>
        <dbReference type="Google" id="ProtNLM"/>
    </source>
</evidence>
<dbReference type="eggNOG" id="KOG1217">
    <property type="taxonomic scope" value="Eukaryota"/>
</dbReference>
<protein>
    <recommendedName>
        <fullName evidence="12">EGF-like domain-containing protein</fullName>
    </recommendedName>
</protein>
<dbReference type="PROSITE" id="PS01187">
    <property type="entry name" value="EGF_CA"/>
    <property type="match status" value="1"/>
</dbReference>
<dbReference type="InterPro" id="IPR026823">
    <property type="entry name" value="cEGF"/>
</dbReference>
<sequence length="77" mass="8364">ECSGSTHGCNQVCVEIFGSYRCQCNPGYRLSNDSKTCTDINECLEQNACSQRCVNTAGSYTCGCRSGFTLQQDGRTC</sequence>
<dbReference type="OrthoDB" id="6229058at2759"/>
<comment type="subcellular location">
    <subcellularLocation>
        <location evidence="1">Secreted</location>
    </subcellularLocation>
</comment>
<dbReference type="AlphaFoldDB" id="B3SD50"/>
<dbReference type="Pfam" id="PF12662">
    <property type="entry name" value="cEGF"/>
    <property type="match status" value="1"/>
</dbReference>
<feature type="domain" description="EGF-like" evidence="9">
    <location>
        <begin position="1"/>
        <end position="38"/>
    </location>
</feature>
<evidence type="ECO:0000256" key="4">
    <source>
        <dbReference type="ARBA" id="ARBA00022729"/>
    </source>
</evidence>
<evidence type="ECO:0000256" key="6">
    <source>
        <dbReference type="ARBA" id="ARBA00023157"/>
    </source>
</evidence>
<dbReference type="SUPFAM" id="SSF57196">
    <property type="entry name" value="EGF/Laminin"/>
    <property type="match status" value="2"/>
</dbReference>
<evidence type="ECO:0000259" key="8">
    <source>
        <dbReference type="SMART" id="SM00179"/>
    </source>
</evidence>
<dbReference type="RefSeq" id="XP_002118167.1">
    <property type="nucleotide sequence ID" value="XM_002118131.1"/>
</dbReference>
<dbReference type="STRING" id="10228.B3SD50"/>
<reference evidence="10 11" key="1">
    <citation type="journal article" date="2008" name="Nature">
        <title>The Trichoplax genome and the nature of placozoans.</title>
        <authorList>
            <person name="Srivastava M."/>
            <person name="Begovic E."/>
            <person name="Chapman J."/>
            <person name="Putnam N.H."/>
            <person name="Hellsten U."/>
            <person name="Kawashima T."/>
            <person name="Kuo A."/>
            <person name="Mitros T."/>
            <person name="Salamov A."/>
            <person name="Carpenter M.L."/>
            <person name="Signorovitch A.Y."/>
            <person name="Moreno M.A."/>
            <person name="Kamm K."/>
            <person name="Grimwood J."/>
            <person name="Schmutz J."/>
            <person name="Shapiro H."/>
            <person name="Grigoriev I.V."/>
            <person name="Buss L.W."/>
            <person name="Schierwater B."/>
            <person name="Dellaporta S.L."/>
            <person name="Rokhsar D.S."/>
        </authorList>
    </citation>
    <scope>NUCLEOTIDE SEQUENCE [LARGE SCALE GENOMIC DNA]</scope>
    <source>
        <strain evidence="10 11">Grell-BS-1999</strain>
    </source>
</reference>
<dbReference type="EMBL" id="DS985276">
    <property type="protein sequence ID" value="EDV19316.1"/>
    <property type="molecule type" value="Genomic_DNA"/>
</dbReference>
<dbReference type="InterPro" id="IPR001881">
    <property type="entry name" value="EGF-like_Ca-bd_dom"/>
</dbReference>
<dbReference type="InterPro" id="IPR000742">
    <property type="entry name" value="EGF"/>
</dbReference>
<dbReference type="PANTHER" id="PTHR47333:SF4">
    <property type="entry name" value="EGF-LIKE DOMAIN-CONTAINING PROTEIN"/>
    <property type="match status" value="1"/>
</dbReference>
<keyword evidence="11" id="KW-1185">Reference proteome</keyword>
<dbReference type="InterPro" id="IPR018097">
    <property type="entry name" value="EGF_Ca-bd_CS"/>
</dbReference>
<dbReference type="HOGENOM" id="CLU_004826_10_3_1"/>
<dbReference type="SMART" id="SM00179">
    <property type="entry name" value="EGF_CA"/>
    <property type="match status" value="2"/>
</dbReference>
<evidence type="ECO:0000256" key="2">
    <source>
        <dbReference type="ARBA" id="ARBA00022525"/>
    </source>
</evidence>
<proteinExistence type="predicted"/>
<dbReference type="InterPro" id="IPR052080">
    <property type="entry name" value="vWF_C/EGF_Fibrillin"/>
</dbReference>
<feature type="domain" description="EGF-like calcium-binding" evidence="8">
    <location>
        <begin position="1"/>
        <end position="38"/>
    </location>
</feature>
<dbReference type="Pfam" id="PF14670">
    <property type="entry name" value="FXa_inhibition"/>
    <property type="match status" value="1"/>
</dbReference>
<evidence type="ECO:0000256" key="5">
    <source>
        <dbReference type="ARBA" id="ARBA00022737"/>
    </source>
</evidence>
<feature type="domain" description="EGF-like calcium-binding" evidence="8">
    <location>
        <begin position="39"/>
        <end position="75"/>
    </location>
</feature>
<dbReference type="PhylomeDB" id="B3SD50"/>
<feature type="domain" description="EGF-like" evidence="9">
    <location>
        <begin position="42"/>
        <end position="77"/>
    </location>
</feature>